<dbReference type="EMBL" id="JAAUHK010000197">
    <property type="protein sequence ID" value="KAF4638192.1"/>
    <property type="molecule type" value="Genomic_DNA"/>
</dbReference>
<keyword evidence="1" id="KW-0175">Coiled coil</keyword>
<feature type="coiled-coil region" evidence="1">
    <location>
        <begin position="1457"/>
        <end position="1484"/>
    </location>
</feature>
<feature type="coiled-coil region" evidence="1">
    <location>
        <begin position="4332"/>
        <end position="4359"/>
    </location>
</feature>
<feature type="coiled-coil region" evidence="1">
    <location>
        <begin position="4044"/>
        <end position="4088"/>
    </location>
</feature>
<feature type="coiled-coil region" evidence="1">
    <location>
        <begin position="1386"/>
        <end position="1429"/>
    </location>
</feature>
<evidence type="ECO:0000313" key="4">
    <source>
        <dbReference type="EMBL" id="KAF4638192.1"/>
    </source>
</evidence>
<evidence type="ECO:0000256" key="1">
    <source>
        <dbReference type="SAM" id="Coils"/>
    </source>
</evidence>
<protein>
    <submittedName>
        <fullName evidence="4">Uncharacterized protein</fullName>
    </submittedName>
</protein>
<feature type="transmembrane region" description="Helical" evidence="3">
    <location>
        <begin position="5038"/>
        <end position="5061"/>
    </location>
</feature>
<evidence type="ECO:0000313" key="5">
    <source>
        <dbReference type="Proteomes" id="UP000557509"/>
    </source>
</evidence>
<comment type="caution">
    <text evidence="4">The sequence shown here is derived from an EMBL/GenBank/DDBJ whole genome shotgun (WGS) entry which is preliminary data.</text>
</comment>
<organism evidence="4 5">
    <name type="scientific">Toxoplasma gondii</name>
    <dbReference type="NCBI Taxonomy" id="5811"/>
    <lineage>
        <taxon>Eukaryota</taxon>
        <taxon>Sar</taxon>
        <taxon>Alveolata</taxon>
        <taxon>Apicomplexa</taxon>
        <taxon>Conoidasida</taxon>
        <taxon>Coccidia</taxon>
        <taxon>Eucoccidiorida</taxon>
        <taxon>Eimeriorina</taxon>
        <taxon>Sarcocystidae</taxon>
        <taxon>Toxoplasma</taxon>
    </lineage>
</organism>
<dbReference type="GO" id="GO:0051726">
    <property type="term" value="P:regulation of cell cycle"/>
    <property type="evidence" value="ECO:0007669"/>
    <property type="project" value="InterPro"/>
</dbReference>
<feature type="coiled-coil region" evidence="1">
    <location>
        <begin position="2483"/>
        <end position="2557"/>
    </location>
</feature>
<dbReference type="GO" id="GO:0003723">
    <property type="term" value="F:RNA binding"/>
    <property type="evidence" value="ECO:0007669"/>
    <property type="project" value="InterPro"/>
</dbReference>
<feature type="compositionally biased region" description="Basic residues" evidence="2">
    <location>
        <begin position="762"/>
        <end position="774"/>
    </location>
</feature>
<feature type="region of interest" description="Disordered" evidence="2">
    <location>
        <begin position="755"/>
        <end position="775"/>
    </location>
</feature>
<dbReference type="VEuPathDB" id="ToxoDB:TGME49_219660"/>
<reference evidence="4 5" key="1">
    <citation type="submission" date="2020-03" db="EMBL/GenBank/DDBJ databases">
        <title>Genome sequence of Toxoplasma gondii RH-88 strain.</title>
        <authorList>
            <person name="Lorenzi H.A."/>
            <person name="Venepally P."/>
            <person name="Rozenberg A."/>
            <person name="Sibley D."/>
        </authorList>
    </citation>
    <scope>NUCLEOTIDE SEQUENCE [LARGE SCALE GENOMIC DNA]</scope>
    <source>
        <strain evidence="4 5">RH-88</strain>
    </source>
</reference>
<keyword evidence="3" id="KW-1133">Transmembrane helix</keyword>
<feature type="compositionally biased region" description="Polar residues" evidence="2">
    <location>
        <begin position="4023"/>
        <end position="4036"/>
    </location>
</feature>
<feature type="coiled-coil region" evidence="1">
    <location>
        <begin position="2834"/>
        <end position="2861"/>
    </location>
</feature>
<accession>A0A7J6JV09</accession>
<feature type="coiled-coil region" evidence="1">
    <location>
        <begin position="3511"/>
        <end position="3545"/>
    </location>
</feature>
<feature type="coiled-coil region" evidence="1">
    <location>
        <begin position="4252"/>
        <end position="4286"/>
    </location>
</feature>
<keyword evidence="5" id="KW-1185">Reference proteome</keyword>
<feature type="region of interest" description="Disordered" evidence="2">
    <location>
        <begin position="2863"/>
        <end position="2883"/>
    </location>
</feature>
<sequence>MRAHELKQLYLMRKPWKMPSWLLPVSAIGAAAVYIHLVSAAAQLGGEIPVLSTVRIDVKRKPINCLFVAVRLSADLVSVLCPAPPGNSVVDPPSFSTGFLSPSVLCVAAGDADDAHNAESEDPPAPAEADPLGSSSLSQRFYHAMTTPLPDVLVGPETAEQRLEKEVRLIHGLRAHEVEVDNVQKQKKQAVNPVELIGSLKTYSKDVSQLGKRQESGVHVKRANILIQQVRATSKVLGRMARSVRKGEQAIAALLKDAKALAGSKSVPERVVTAKLDLLQRLKTSVDTNTQLADGQVKAKLHFSSLLGELFDELKWLGLNGVQTHEARRLQQEGRAMRKQVAVKLEKLKKGHAALRKAARRATSVVETALFSILKSSLARGKRIKVMARRVKEQTERLDIILAEANDAGRQCRKLQKKAAKSRSESVSLHIADRSQTLLETVVRYVMISKQSLAVGLSALNDISSSSRTLLGVVELEPVASSDVHRVQATVADIRSRAQTGFELHDMLTEGLNRDTRAVFRALRIAYGQCDAASKSFWTSLRKALELRSLPPAQAQQLSHMLSRKNAVAANLAALVVDVQGVMQTALKASSRRRASGMSGAVIELNTATELLKALDAAMTGAYAAQVGVVALPSFVQNMTASLHLLRTRFWSAPHRRLKAVIKAGIQGTARGARLATELEGSFKRLNRQRLQSMQRRKQALYQIQKSVIEAFTAFHRHEKFVGEYNRRSAELEVAEAMMSVAIAALDKRSLENVNRNMNGKGKTKAKKGRRKNVKGTVLDKAKARAFSRAKTKLENNLEAKRAKVKANELARLNMSGKVMKKMKEKRREKERAQAAARRIKEQQRTTTSFEHSYVAVAVALRSFAVLRKALDLPPFPGLKKKERLLHAQLEEVQKVLRTSIKPWTPEVVVRTLKNVEANLGRIVRVQDTVMRVLGRHGTLMKAHTKTLSNVLRAFYLATGLMFKTDLRNAKQLLAAAVAGRQDIISAVDKYKTTCGMLQRVTDPQAPPMSFRDAEGLLVAIHKLDSLVDRLWNVFLSTFVSLKETLKTMERREALMPREVKKKSRRSRVDIEAVTKSLWESAFEAHKVLQRVQSLVAKWRVSAAEKLREGIARKLQEVDENQRKITAEAARLTEETVRHKAIVTAGQKLDFSRLNAQRRASWRQDFGKLREAEAALPAQMHWQEGAAKYVAEVAEWIHARHWSIYRDGSDVDHKLAVRVNKAASNALKELRIAQEALDQLLLRKKEETAVTQLGVLAAHQEALATQLKTRAAAMTQVAQNAKETLRLALKKPEAFQADAKTREKHLVALQSRIKAVLEKYDGAGDPSVNPEDLLKEMDRTNSEVTDLLERHPHLAKHAWTVAKALKHGRGSVSKIRDASKSMGGELEILRSLADTLETDLRVLELNRMLVAAEKRARNTVARLTRLKELEMEALSDAQHAEVAASRTDDWETANTVLARARDLLHKAEKERATWQAALRERQQELSVINEKWDVPDAAKCDAQMRPVVRTVKALRDTVVKLTAEAKELVDAEDTTYTALQQAVTNLEKTTLRRRLVVARHRVEEIARADAVTWKEIADLPTAVDSVRRRLRVFQETLGETTWRNGLSDEAVIKRAAEMDARFDRVAREVKALQTILKRDTGAEEEAEAQEIVAAFAASGQKDATVQADVAKLQQRVSEDQQALAAARKGMKKVNALFAEVSRLDEQRRARDQVYTFRVRQENLVKEITMLVGKQKALKNRLKEQAERGLKLEDVPQSRVDTSALGVKDDPNGDLSKIDSWLQEAQTLLEEGNTQMLSSSEQIQVVDETRRDLRDDMKSAYLKQHPDDVGRFAREGDEQNRRLEQLLHEARNANDAISVALAVLEDQKIKVAAKVAPLRAVVAETEIARMAEAETQLASVIRDLLGRHIRLGEQMLEFRHFLEEQEAFLLQGSAAFTRSRSGKEADEISRRGARIIEAATQLRAAWEAHADDRLALARFQRELATGLLPTEQLKEYATNPNVAEAVRDLVTRRKQNVQLVVQGSKAIQTMGREFADTAKRAGELSKLAQSVRRFFGLSSGQATVRAQLETLAEAAKKTQQGASGLIQQLSTLLSRAEQTTKSGDALDMGPGTRELMDTARMALERNPVEQWHQDLEAIGGQLRQLDDYIASLPHALLDSDIFAEELNNIRLAQGALYKSLERSRAMVDAADRRRFDLHVATTAATDFFHGATLTSAREHVEKLGAEETARHREIELVRSQIEALIRDLKTVLTSASAEGSAAAVDRNASARVQQLLSRRSALEGFAGIISRVTQLVNQREEVVRQLLKRAGTTGPVELAAVPVGEAVAQSKEMLKACESLVSEARALFAAVERLGGDLAILAEVSNARQRQHRLQGEAHRVKALLEQTLVSAQSQIVKVRGAYRSVASDDANGNPNFQQANSVLSVVKLAGRDAATSVVHITQESANLDREIADIEAKTQAATGPVRAQIRQLQAIQGELRVAISQLRGRIALLARAAQELEDAAGDLTGHLKRQALAVAQDQIAAKMKEQEDLAEEVERDEAAVDQLRRDVDRLLAMRQRHADGMDADAGFQPRRLSSQGDHVAKAEELAAHLSETAARVQNAQRELAKSEASWRRFEGLRDPVNALRSLTNKSSRTLDRLGRKLGQILSDLAGLEKVGEASDVGVLISDAHAALDRLSGQADGVVREAREVRGAAQSATEACRQENSAVAILRSSFADNAVYGRRAAVYQEAVATLQIGDAKSRQWSHIVKETEGSWTVLGETVTLLRRVEKNPVVFEGLRKVAERLELLTPMVRQMAGVVDDARAALRKLYEEANALRPHVFAPRPQPGNSLADLELRANSLRSEAEGLLVKAEMAERQSKALGRGRVSRPRRWRHGEPYPTRVDVDGLPDLEAAAQSVRVWREHLQRLREANSQAAREAAKSGRQSARLLATTAETDAALQRLEAMLNDLERDLQRDLLEHQVHSEIHRDRGHDMQRDRDRDIERDTRRDRERDPERDAHRDRERDPERDAHRDRERDMERSTRSDRERDMERSTRRDRERDMERSTRSDRERDMERSTRRDRERDMERDAHRDRERDMERDAHRDRERDMERSTRSDRERDMERSTRRDRERDMERSTRSDRERDMERSTRRDRERDMERSTRSDRERDMERSTRRDRERDMERSTRRNPEREMERSTRSDRERDMERSTRRDRERDTERGTRHDREGDMERDTHLDRERDSESRAPVERRRKDRSRSVSSLALRGESKAATQVPPLSEEVAEVEHRMQERVGALGNLTATFAIRKPSEDLTTGEELWAGREALQHLEMEARKALGKLEDVLGYAASVKRRLEAARSARAANSADGSENEDFGYLEKRLEAAVTDGRASVASANEWLREDTMTTEMEGRVRRLFSDAEAVRDALVHAEQSTSFYKQETAQQRTVFTASAELVAKFEGNVTASGELERATCHCVGRCPLNDLQAAVAGLEKASADAKATVKRLTVAVDAARHVRDAKIRVPAYMQGYIARAQNLVRGAHERLKELQRDRAVLDDDLAVSRAESQKAVRAVHELFRRILSQRLASVSGVAEQIVAKKNRVFEVGGEVQRLLEQLERMAKLHSSEKRAETVDQAVATAEMRFQEAEQLVNEMQKLHQDAPERWPLECGSKSFVAEDARSWQRDIEKSHRDSAGHVAAAVRRLVDISVNVEAIKGVRDTMVAQTAVAESRLASGREFLLTLKAAMQQFSARLDSAQALLTKAKSRQRDLPVRGDFADGLASASVEVIEQIAQDLAKAGSIATLCRQQVSSLRRYTRLSRTLLGNAEASEKDEALLALADLKVTAEEVQRETTRMRDVAAAVGKAESRLASYARKAAAHSVDVLLRTAGRRDRQSRQLVGLSDRVAGAHAKVIKLQTERFHVTPGEADPTQEAKKRLEEATRILSQEETIAKQVDEGSALVRGGVAAIRAVERALDKALLNRSQAKDLAACATEKAETTAAEQLRRARSLVREMTNAISLAEVNETPLYLSYPFRSAHAKSRSSESPDPSPAHTSVSVEHVAEKRRQAQANLSFFKTRLESLKAAGHTLEEASKKQRAAAVKLKGLAEEPGDKVGGTPRRLEGKLHPAVRGSDKVEQSLTEQQRQRIALILAAKQDVSKAQKALAEANNAIQTLSEGQEEAANRLRQLETSRDAVRATARKAPAGSDISVMYREIEEMVEEGRRLYAEYSAQLKRTASQRAKVERELEQQIVTVKQLFDSVQTSEASLFGGSVEEARKILAQMEHDSAEAQRLVDEIRKLIEETSETYSESRSSEARRLLGRVNTITNTVKKSSKRVLETIDTLESSAYNNIAASLRDRLEKIQGELEARRKEAEEALLRNSDHEKLLVLIQASDKVRHTTTQVTEKAKELRAVGAELSRLSADLERTANKPEASDSTAEFWTKTATAFLALQNRVNDATNRATGLGTSAQALVAVAKEDLRDAHNVWSQCRRVQDEILIARCHDLAAAATDAGERALGELHASMAETVNLQTLSRAAEHEAKAALLALAKQSLWESMAKAEKTSTRSNSLLAELRQSAGELRALVEAASNIAEKGESLGETEDQLQVERSKGRGQRMSVVDPELIVDAERIAGRGAALAKNLTNAVGTMRATVVPEVVVELLNEPSLAAGIEQHAKSVQAQAQAWESEVAMVLAEMQDLVSELQAANRTNSPANVRHEVVANLAAVNSLLHNTESDQVETVDTGPELMRATTLLNRAQSLLRTAVDPGDPDTHENADLEAQAESLSGRLQEHVDKHNLNRFEQFVSSTGSGLWSLENLGLPPMVEAALAALARTQSEAADLMREWSRIQGLDQEAQADLQTRLRERLEAVSAETRKALGMLRSSLLSEVQRNDAKLQRFTAILAQGADLASQLTREATNNGPVLMARAVRSDEAVSETPRDPAGILEQLVLLLERVQQEGSSETNESVGEAAAPTDTAALESFRKLAENFQGDNAVMRRSVDAAATAFQRATRSEQQLNETQGLAFSEKSAQEAPAAFVERLSSVMQKAENDRKNLEVGLGVSLGVVLFLIVIVAVVLMLVRRRYRRRLLVLTRCESKEVSDNNAVVAPVES</sequence>
<name>A0A7J6JV09_TOXGO</name>
<feature type="region of interest" description="Disordered" evidence="2">
    <location>
        <begin position="112"/>
        <end position="133"/>
    </location>
</feature>
<dbReference type="PANTHER" id="PTHR46528:SF1">
    <property type="entry name" value="PROTEIN SON"/>
    <property type="match status" value="1"/>
</dbReference>
<evidence type="ECO:0000256" key="2">
    <source>
        <dbReference type="SAM" id="MobiDB-lite"/>
    </source>
</evidence>
<feature type="coiled-coil region" evidence="1">
    <location>
        <begin position="1104"/>
        <end position="1135"/>
    </location>
</feature>
<feature type="coiled-coil region" evidence="1">
    <location>
        <begin position="4129"/>
        <end position="4177"/>
    </location>
</feature>
<dbReference type="PANTHER" id="PTHR46528">
    <property type="entry name" value="PROTEIN SON"/>
    <property type="match status" value="1"/>
</dbReference>
<feature type="coiled-coil region" evidence="1">
    <location>
        <begin position="2583"/>
        <end position="2613"/>
    </location>
</feature>
<evidence type="ECO:0000256" key="3">
    <source>
        <dbReference type="SAM" id="Phobius"/>
    </source>
</evidence>
<feature type="coiled-coil region" evidence="1">
    <location>
        <begin position="2901"/>
        <end position="2963"/>
    </location>
</feature>
<dbReference type="GO" id="GO:0043484">
    <property type="term" value="P:regulation of RNA splicing"/>
    <property type="evidence" value="ECO:0007669"/>
    <property type="project" value="InterPro"/>
</dbReference>
<keyword evidence="3" id="KW-0472">Membrane</keyword>
<proteinExistence type="predicted"/>
<feature type="compositionally biased region" description="Basic and acidic residues" evidence="2">
    <location>
        <begin position="2968"/>
        <end position="3235"/>
    </location>
</feature>
<feature type="region of interest" description="Disordered" evidence="2">
    <location>
        <begin position="2968"/>
        <end position="3265"/>
    </location>
</feature>
<keyword evidence="3" id="KW-0812">Transmembrane</keyword>
<gene>
    <name evidence="4" type="ORF">TGRH88_058000</name>
</gene>
<dbReference type="Proteomes" id="UP000557509">
    <property type="component" value="Unassembled WGS sequence"/>
</dbReference>
<dbReference type="InterPro" id="IPR032922">
    <property type="entry name" value="SON"/>
</dbReference>
<feature type="region of interest" description="Disordered" evidence="2">
    <location>
        <begin position="4018"/>
        <end position="4039"/>
    </location>
</feature>
<feature type="coiled-coil region" evidence="1">
    <location>
        <begin position="1832"/>
        <end position="1866"/>
    </location>
</feature>
<feature type="coiled-coil region" evidence="1">
    <location>
        <begin position="784"/>
        <end position="846"/>
    </location>
</feature>